<dbReference type="PANTHER" id="PTHR11559">
    <property type="entry name" value="CARBOXYLESTERASE"/>
    <property type="match status" value="1"/>
</dbReference>
<keyword evidence="1" id="KW-0732">Signal</keyword>
<evidence type="ECO:0000313" key="4">
    <source>
        <dbReference type="Proteomes" id="UP001465976"/>
    </source>
</evidence>
<gene>
    <name evidence="3" type="ORF">V5O48_014640</name>
</gene>
<dbReference type="Proteomes" id="UP001465976">
    <property type="component" value="Unassembled WGS sequence"/>
</dbReference>
<feature type="signal peptide" evidence="1">
    <location>
        <begin position="1"/>
        <end position="21"/>
    </location>
</feature>
<evidence type="ECO:0000313" key="3">
    <source>
        <dbReference type="EMBL" id="KAL0567355.1"/>
    </source>
</evidence>
<dbReference type="InterPro" id="IPR029058">
    <property type="entry name" value="AB_hydrolase_fold"/>
</dbReference>
<dbReference type="InterPro" id="IPR050309">
    <property type="entry name" value="Type-B_Carboxylest/Lipase"/>
</dbReference>
<reference evidence="3 4" key="1">
    <citation type="submission" date="2024-02" db="EMBL/GenBank/DDBJ databases">
        <title>A draft genome for the cacao thread blight pathogen Marasmius crinis-equi.</title>
        <authorList>
            <person name="Cohen S.P."/>
            <person name="Baruah I.K."/>
            <person name="Amoako-Attah I."/>
            <person name="Bukari Y."/>
            <person name="Meinhardt L.W."/>
            <person name="Bailey B.A."/>
        </authorList>
    </citation>
    <scope>NUCLEOTIDE SEQUENCE [LARGE SCALE GENOMIC DNA]</scope>
    <source>
        <strain evidence="3 4">GH-76</strain>
    </source>
</reference>
<dbReference type="Pfam" id="PF00135">
    <property type="entry name" value="COesterase"/>
    <property type="match status" value="1"/>
</dbReference>
<dbReference type="Gene3D" id="3.40.50.1820">
    <property type="entry name" value="alpha/beta hydrolase"/>
    <property type="match status" value="1"/>
</dbReference>
<organism evidence="3 4">
    <name type="scientific">Marasmius crinis-equi</name>
    <dbReference type="NCBI Taxonomy" id="585013"/>
    <lineage>
        <taxon>Eukaryota</taxon>
        <taxon>Fungi</taxon>
        <taxon>Dikarya</taxon>
        <taxon>Basidiomycota</taxon>
        <taxon>Agaricomycotina</taxon>
        <taxon>Agaricomycetes</taxon>
        <taxon>Agaricomycetidae</taxon>
        <taxon>Agaricales</taxon>
        <taxon>Marasmiineae</taxon>
        <taxon>Marasmiaceae</taxon>
        <taxon>Marasmius</taxon>
    </lineage>
</organism>
<feature type="chain" id="PRO_5046420865" description="Carboxylesterase type B domain-containing protein" evidence="1">
    <location>
        <begin position="22"/>
        <end position="213"/>
    </location>
</feature>
<evidence type="ECO:0000256" key="1">
    <source>
        <dbReference type="SAM" id="SignalP"/>
    </source>
</evidence>
<name>A0ABR3EWR0_9AGAR</name>
<proteinExistence type="predicted"/>
<dbReference type="InterPro" id="IPR002018">
    <property type="entry name" value="CarbesteraseB"/>
</dbReference>
<dbReference type="PROSITE" id="PS00941">
    <property type="entry name" value="CARBOXYLESTERASE_B_2"/>
    <property type="match status" value="1"/>
</dbReference>
<protein>
    <recommendedName>
        <fullName evidence="2">Carboxylesterase type B domain-containing protein</fullName>
    </recommendedName>
</protein>
<dbReference type="InterPro" id="IPR019819">
    <property type="entry name" value="Carboxylesterase_B_CS"/>
</dbReference>
<keyword evidence="4" id="KW-1185">Reference proteome</keyword>
<evidence type="ECO:0000259" key="2">
    <source>
        <dbReference type="Pfam" id="PF00135"/>
    </source>
</evidence>
<accession>A0ABR3EWR0</accession>
<dbReference type="EMBL" id="JBAHYK010001607">
    <property type="protein sequence ID" value="KAL0567355.1"/>
    <property type="molecule type" value="Genomic_DNA"/>
</dbReference>
<feature type="domain" description="Carboxylesterase type B" evidence="2">
    <location>
        <begin position="23"/>
        <end position="204"/>
    </location>
</feature>
<comment type="caution">
    <text evidence="3">The sequence shown here is derived from an EMBL/GenBank/DDBJ whole genome shotgun (WGS) entry which is preliminary data.</text>
</comment>
<dbReference type="SUPFAM" id="SSF53474">
    <property type="entry name" value="alpha/beta-Hydrolases"/>
    <property type="match status" value="1"/>
</dbReference>
<sequence>MRAPSILLSFAFAAFFTASASEPEVTLGETRLTGVRDEALNVEFFGGIPFAESPLGALRFRPPVLKTELNYSEFDASKSGLACLQTDLPPNTVTEDCLTLNVFRPSIANGYGGEKLPVLFWIHGGAWIVGSGGRYNGSRLVSQSIARGTPVLYVAANYRLGPLGFPLGEEAASDGVLNLALQDHLAALQWVKANIGAFGGDPSKARFNPSHSK</sequence>